<evidence type="ECO:0008006" key="3">
    <source>
        <dbReference type="Google" id="ProtNLM"/>
    </source>
</evidence>
<name>A0ABX5VJP3_9MICO</name>
<reference evidence="1 2" key="1">
    <citation type="submission" date="2019-05" db="EMBL/GenBank/DDBJ databases">
        <title>Georgenia *** sp. nov., and Georgenia *** sp. nov., isolated from the intestinal contents of plateau pika (Ochotona curzoniae) in the Qinghai-Tibet plateau of China.</title>
        <authorList>
            <person name="Tian Z."/>
        </authorList>
    </citation>
    <scope>NUCLEOTIDE SEQUENCE [LARGE SCALE GENOMIC DNA]</scope>
    <source>
        <strain evidence="1 2">Z294</strain>
    </source>
</reference>
<accession>A0ABX5VJP3</accession>
<protein>
    <recommendedName>
        <fullName evidence="3">EcsC family protein</fullName>
    </recommendedName>
</protein>
<keyword evidence="2" id="KW-1185">Reference proteome</keyword>
<proteinExistence type="predicted"/>
<sequence length="229" mass="24038">MTQIALPAQTEDESAPNLLERLVDRAVASGEERSRRQVERLTRRHPRASAADVVAILEHRYRRRVKTLSAAVGLTAAVPGVGTGIAAVLTAANVGTFLRMSTTFVGSVARVHGVPLEDADRRRTLVLGALLGEDGARAVTGDLGVSSLYWGRGVLGRLPLGTVRAVNKGLSRRLVRSATERTGALLLGRLAPFGVGAVVGWMLGRGLSNQVVTGVRAALGPVPAGQSMN</sequence>
<dbReference type="EMBL" id="CP040899">
    <property type="protein sequence ID" value="QDB78664.1"/>
    <property type="molecule type" value="Genomic_DNA"/>
</dbReference>
<dbReference type="RefSeq" id="WP_139948054.1">
    <property type="nucleotide sequence ID" value="NZ_CP040899.1"/>
</dbReference>
<evidence type="ECO:0000313" key="1">
    <source>
        <dbReference type="EMBL" id="QDB78664.1"/>
    </source>
</evidence>
<gene>
    <name evidence="1" type="ORF">FE251_04180</name>
</gene>
<organism evidence="1 2">
    <name type="scientific">Georgenia wutianyii</name>
    <dbReference type="NCBI Taxonomy" id="2585135"/>
    <lineage>
        <taxon>Bacteria</taxon>
        <taxon>Bacillati</taxon>
        <taxon>Actinomycetota</taxon>
        <taxon>Actinomycetes</taxon>
        <taxon>Micrococcales</taxon>
        <taxon>Bogoriellaceae</taxon>
        <taxon>Georgenia</taxon>
    </lineage>
</organism>
<dbReference type="Proteomes" id="UP000313948">
    <property type="component" value="Chromosome"/>
</dbReference>
<evidence type="ECO:0000313" key="2">
    <source>
        <dbReference type="Proteomes" id="UP000313948"/>
    </source>
</evidence>